<comment type="caution">
    <text evidence="3">The sequence shown here is derived from an EMBL/GenBank/DDBJ whole genome shotgun (WGS) entry which is preliminary data.</text>
</comment>
<dbReference type="RefSeq" id="WP_155477462.1">
    <property type="nucleotide sequence ID" value="NZ_WNKU01000023.1"/>
</dbReference>
<keyword evidence="2" id="KW-0472">Membrane</keyword>
<dbReference type="EMBL" id="WNKU01000023">
    <property type="protein sequence ID" value="MTV50377.1"/>
    <property type="molecule type" value="Genomic_DNA"/>
</dbReference>
<gene>
    <name evidence="3" type="ORF">GJ688_15515</name>
</gene>
<dbReference type="AlphaFoldDB" id="A0A6I3SQB2"/>
<name>A0A6I3SQB2_HELMO</name>
<evidence type="ECO:0000313" key="3">
    <source>
        <dbReference type="EMBL" id="MTV50377.1"/>
    </source>
</evidence>
<sequence length="78" mass="8995">MSLIIVLFAASIISYFLIDDILDMLIAWHKPKKRRKQSTRELPTRVEVAATSEVIPIPTDKRASRPGRDPPRRKNKIK</sequence>
<reference evidence="3 4" key="1">
    <citation type="submission" date="2019-11" db="EMBL/GenBank/DDBJ databases">
        <title>Whole-genome sequence of a the green, strictly anaerobic photosynthetic bacterium Heliobacillus mobilis DSM 6151.</title>
        <authorList>
            <person name="Kyndt J.A."/>
            <person name="Meyer T.E."/>
        </authorList>
    </citation>
    <scope>NUCLEOTIDE SEQUENCE [LARGE SCALE GENOMIC DNA]</scope>
    <source>
        <strain evidence="3 4">DSM 6151</strain>
    </source>
</reference>
<feature type="region of interest" description="Disordered" evidence="1">
    <location>
        <begin position="55"/>
        <end position="78"/>
    </location>
</feature>
<feature type="compositionally biased region" description="Basic and acidic residues" evidence="1">
    <location>
        <begin position="59"/>
        <end position="72"/>
    </location>
</feature>
<evidence type="ECO:0000256" key="1">
    <source>
        <dbReference type="SAM" id="MobiDB-lite"/>
    </source>
</evidence>
<proteinExistence type="predicted"/>
<keyword evidence="2" id="KW-1133">Transmembrane helix</keyword>
<evidence type="ECO:0000256" key="2">
    <source>
        <dbReference type="SAM" id="Phobius"/>
    </source>
</evidence>
<keyword evidence="4" id="KW-1185">Reference proteome</keyword>
<organism evidence="3 4">
    <name type="scientific">Heliobacterium mobile</name>
    <name type="common">Heliobacillus mobilis</name>
    <dbReference type="NCBI Taxonomy" id="28064"/>
    <lineage>
        <taxon>Bacteria</taxon>
        <taxon>Bacillati</taxon>
        <taxon>Bacillota</taxon>
        <taxon>Clostridia</taxon>
        <taxon>Eubacteriales</taxon>
        <taxon>Heliobacteriaceae</taxon>
        <taxon>Heliobacterium</taxon>
    </lineage>
</organism>
<dbReference type="Proteomes" id="UP000430670">
    <property type="component" value="Unassembled WGS sequence"/>
</dbReference>
<protein>
    <submittedName>
        <fullName evidence="3">Uncharacterized protein</fullName>
    </submittedName>
</protein>
<feature type="transmembrane region" description="Helical" evidence="2">
    <location>
        <begin position="6"/>
        <end position="28"/>
    </location>
</feature>
<accession>A0A6I3SQB2</accession>
<evidence type="ECO:0000313" key="4">
    <source>
        <dbReference type="Proteomes" id="UP000430670"/>
    </source>
</evidence>
<keyword evidence="2" id="KW-0812">Transmembrane</keyword>